<dbReference type="GO" id="GO:0046210">
    <property type="term" value="P:nitric oxide catabolic process"/>
    <property type="evidence" value="ECO:0007669"/>
    <property type="project" value="TreeGrafter"/>
</dbReference>
<protein>
    <recommendedName>
        <fullName evidence="2">nitric oxide dioxygenase</fullName>
        <ecNumber evidence="2">1.14.12.17</ecNumber>
    </recommendedName>
</protein>
<keyword evidence="6" id="KW-0479">Metal-binding</keyword>
<dbReference type="EMBL" id="CP029551">
    <property type="protein sequence ID" value="AWN37229.1"/>
    <property type="molecule type" value="Genomic_DNA"/>
</dbReference>
<comment type="catalytic activity">
    <reaction evidence="10">
        <text>2 nitric oxide + NADH + 2 O2 = 2 nitrate + NAD(+) + H(+)</text>
        <dbReference type="Rhea" id="RHEA:19469"/>
        <dbReference type="ChEBI" id="CHEBI:15378"/>
        <dbReference type="ChEBI" id="CHEBI:15379"/>
        <dbReference type="ChEBI" id="CHEBI:16480"/>
        <dbReference type="ChEBI" id="CHEBI:17632"/>
        <dbReference type="ChEBI" id="CHEBI:57540"/>
        <dbReference type="ChEBI" id="CHEBI:57945"/>
        <dbReference type="EC" id="1.14.12.17"/>
    </reaction>
</comment>
<accession>A0A2U8VTS8</accession>
<dbReference type="InterPro" id="IPR001433">
    <property type="entry name" value="OxRdtase_FAD/NAD-bd"/>
</dbReference>
<dbReference type="Proteomes" id="UP000246058">
    <property type="component" value="Chromosome"/>
</dbReference>
<keyword evidence="4 12" id="KW-0349">Heme</keyword>
<evidence type="ECO:0000256" key="4">
    <source>
        <dbReference type="ARBA" id="ARBA00022617"/>
    </source>
</evidence>
<dbReference type="SUPFAM" id="SSF52343">
    <property type="entry name" value="Ferredoxin reductase-like, C-terminal NADP-linked domain"/>
    <property type="match status" value="1"/>
</dbReference>
<evidence type="ECO:0000256" key="5">
    <source>
        <dbReference type="ARBA" id="ARBA00022621"/>
    </source>
</evidence>
<feature type="domain" description="FAD-binding FR-type" evidence="14">
    <location>
        <begin position="155"/>
        <end position="264"/>
    </location>
</feature>
<dbReference type="Gene3D" id="3.40.50.80">
    <property type="entry name" value="Nucleotide-binding domain of ferredoxin-NADP reductase (FNR) module"/>
    <property type="match status" value="1"/>
</dbReference>
<dbReference type="KEGG" id="meti:DK427_17090"/>
<evidence type="ECO:0000256" key="12">
    <source>
        <dbReference type="RuleBase" id="RU000356"/>
    </source>
</evidence>
<dbReference type="AlphaFoldDB" id="A0A2U8VTS8"/>
<proteinExistence type="inferred from homology"/>
<dbReference type="GO" id="GO:0005344">
    <property type="term" value="F:oxygen carrier activity"/>
    <property type="evidence" value="ECO:0007669"/>
    <property type="project" value="UniProtKB-KW"/>
</dbReference>
<dbReference type="PANTHER" id="PTHR43396:SF3">
    <property type="entry name" value="FLAVOHEMOPROTEIN"/>
    <property type="match status" value="1"/>
</dbReference>
<evidence type="ECO:0000256" key="9">
    <source>
        <dbReference type="ARBA" id="ARBA00025094"/>
    </source>
</evidence>
<evidence type="ECO:0000256" key="6">
    <source>
        <dbReference type="ARBA" id="ARBA00022723"/>
    </source>
</evidence>
<dbReference type="PROSITE" id="PS51384">
    <property type="entry name" value="FAD_FR"/>
    <property type="match status" value="1"/>
</dbReference>
<evidence type="ECO:0000256" key="8">
    <source>
        <dbReference type="ARBA" id="ARBA00023027"/>
    </source>
</evidence>
<feature type="domain" description="Globin" evidence="13">
    <location>
        <begin position="4"/>
        <end position="141"/>
    </location>
</feature>
<comment type="catalytic activity">
    <reaction evidence="11">
        <text>2 nitric oxide + NADPH + 2 O2 = 2 nitrate + NADP(+) + H(+)</text>
        <dbReference type="Rhea" id="RHEA:19465"/>
        <dbReference type="ChEBI" id="CHEBI:15378"/>
        <dbReference type="ChEBI" id="CHEBI:15379"/>
        <dbReference type="ChEBI" id="CHEBI:16480"/>
        <dbReference type="ChEBI" id="CHEBI:17632"/>
        <dbReference type="ChEBI" id="CHEBI:57783"/>
        <dbReference type="ChEBI" id="CHEBI:58349"/>
        <dbReference type="EC" id="1.14.12.17"/>
    </reaction>
</comment>
<dbReference type="GO" id="GO:0071949">
    <property type="term" value="F:FAD binding"/>
    <property type="evidence" value="ECO:0007669"/>
    <property type="project" value="TreeGrafter"/>
</dbReference>
<evidence type="ECO:0000256" key="7">
    <source>
        <dbReference type="ARBA" id="ARBA00023004"/>
    </source>
</evidence>
<evidence type="ECO:0000259" key="13">
    <source>
        <dbReference type="PROSITE" id="PS01033"/>
    </source>
</evidence>
<dbReference type="InterPro" id="IPR017927">
    <property type="entry name" value="FAD-bd_FR_type"/>
</dbReference>
<keyword evidence="8" id="KW-0520">NAD</keyword>
<dbReference type="GO" id="GO:0008941">
    <property type="term" value="F:nitric oxide dioxygenase NAD(P)H activity"/>
    <property type="evidence" value="ECO:0007669"/>
    <property type="project" value="UniProtKB-EC"/>
</dbReference>
<dbReference type="SUPFAM" id="SSF63380">
    <property type="entry name" value="Riboflavin synthase domain-like"/>
    <property type="match status" value="1"/>
</dbReference>
<dbReference type="GO" id="GO:0009636">
    <property type="term" value="P:response to toxic substance"/>
    <property type="evidence" value="ECO:0007669"/>
    <property type="project" value="UniProtKB-KW"/>
</dbReference>
<reference evidence="15 16" key="1">
    <citation type="submission" date="2018-05" db="EMBL/GenBank/DDBJ databases">
        <title>Complete Genome Sequence of Methylobacterium sp. 17Sr1-43.</title>
        <authorList>
            <person name="Srinivasan S."/>
        </authorList>
    </citation>
    <scope>NUCLEOTIDE SEQUENCE [LARGE SCALE GENOMIC DNA]</scope>
    <source>
        <strain evidence="15 16">17Sr1-43</strain>
    </source>
</reference>
<dbReference type="InterPro" id="IPR000971">
    <property type="entry name" value="Globin"/>
</dbReference>
<comment type="function">
    <text evidence="9">Is involved in NO detoxification in an aerobic process, termed nitric oxide dioxygenase (NOD) reaction that utilizes O(2) and NAD(P)H to convert NO to nitrate, which protects the bacterium from various noxious nitrogen compounds. Therefore, plays a central role in the inducible response to nitrosative stress.</text>
</comment>
<dbReference type="PANTHER" id="PTHR43396">
    <property type="entry name" value="FLAVOHEMOPROTEIN"/>
    <property type="match status" value="1"/>
</dbReference>
<keyword evidence="12" id="KW-0813">Transport</keyword>
<dbReference type="GO" id="GO:0019825">
    <property type="term" value="F:oxygen binding"/>
    <property type="evidence" value="ECO:0007669"/>
    <property type="project" value="InterPro"/>
</dbReference>
<dbReference type="CDD" id="cd14781">
    <property type="entry name" value="FHb-globin_1"/>
    <property type="match status" value="1"/>
</dbReference>
<dbReference type="GO" id="GO:0071500">
    <property type="term" value="P:cellular response to nitrosative stress"/>
    <property type="evidence" value="ECO:0007669"/>
    <property type="project" value="TreeGrafter"/>
</dbReference>
<evidence type="ECO:0000313" key="16">
    <source>
        <dbReference type="Proteomes" id="UP000246058"/>
    </source>
</evidence>
<dbReference type="Pfam" id="PF00042">
    <property type="entry name" value="Globin"/>
    <property type="match status" value="1"/>
</dbReference>
<keyword evidence="5 12" id="KW-0561">Oxygen transport</keyword>
<keyword evidence="7" id="KW-0408">Iron</keyword>
<dbReference type="GO" id="GO:0020037">
    <property type="term" value="F:heme binding"/>
    <property type="evidence" value="ECO:0007669"/>
    <property type="project" value="InterPro"/>
</dbReference>
<keyword evidence="16" id="KW-1185">Reference proteome</keyword>
<dbReference type="EC" id="1.14.12.17" evidence="2"/>
<dbReference type="OrthoDB" id="9786134at2"/>
<dbReference type="InterPro" id="IPR012292">
    <property type="entry name" value="Globin/Proto"/>
</dbReference>
<dbReference type="NCBIfam" id="NF009805">
    <property type="entry name" value="PRK13289.1"/>
    <property type="match status" value="1"/>
</dbReference>
<evidence type="ECO:0000256" key="3">
    <source>
        <dbReference type="ARBA" id="ARBA00022575"/>
    </source>
</evidence>
<comment type="similarity">
    <text evidence="1">In the C-terminal section; belongs to the flavoprotein pyridine nucleotide cytochrome reductase family.</text>
</comment>
<dbReference type="CDD" id="cd06184">
    <property type="entry name" value="flavohem_like_fad_nad_binding"/>
    <property type="match status" value="1"/>
</dbReference>
<dbReference type="InterPro" id="IPR017938">
    <property type="entry name" value="Riboflavin_synthase-like_b-brl"/>
</dbReference>
<dbReference type="PRINTS" id="PR00409">
    <property type="entry name" value="PHDIOXRDTASE"/>
</dbReference>
<name>A0A2U8VTS8_9HYPH</name>
<dbReference type="PROSITE" id="PS01033">
    <property type="entry name" value="GLOBIN"/>
    <property type="match status" value="1"/>
</dbReference>
<dbReference type="InterPro" id="IPR039261">
    <property type="entry name" value="FNR_nucleotide-bd"/>
</dbReference>
<gene>
    <name evidence="15" type="ORF">DK427_17090</name>
</gene>
<dbReference type="Pfam" id="PF00175">
    <property type="entry name" value="NAD_binding_1"/>
    <property type="match status" value="1"/>
</dbReference>
<organism evidence="15 16">
    <name type="scientific">Methylobacterium radiodurans</name>
    <dbReference type="NCBI Taxonomy" id="2202828"/>
    <lineage>
        <taxon>Bacteria</taxon>
        <taxon>Pseudomonadati</taxon>
        <taxon>Pseudomonadota</taxon>
        <taxon>Alphaproteobacteria</taxon>
        <taxon>Hyphomicrobiales</taxon>
        <taxon>Methylobacteriaceae</taxon>
        <taxon>Methylobacterium</taxon>
    </lineage>
</organism>
<evidence type="ECO:0000256" key="1">
    <source>
        <dbReference type="ARBA" id="ARBA00006401"/>
    </source>
</evidence>
<evidence type="ECO:0000256" key="2">
    <source>
        <dbReference type="ARBA" id="ARBA00012229"/>
    </source>
</evidence>
<dbReference type="Gene3D" id="1.10.490.10">
    <property type="entry name" value="Globins"/>
    <property type="match status" value="1"/>
</dbReference>
<comment type="similarity">
    <text evidence="12">Belongs to the globin family.</text>
</comment>
<sequence length="409" mass="43620">MPEPLNPATVALIKATVPALEAHGLAITRRMYERLFENPEIRDLFNQSHHGETGSQPKALAQAVLAYARHIDDLGALGGAVERIAQKHVALNILPEHYPHVADALLAAIRDVLGEAATPEICAAWGEAYWFLAEILIGREAALYRAHAAAPGGWTGWRAFRVESLRDESEAVRSFWLVPADGGSVMPHRPGQYLGFRVALSGGPVLKRNYSISCAPNARAYRISVKRESRPGLPEGLVSNWLHDHAGPGTVLEVAAPAGEFVLEGEGPVVLASGGVGLTPLLSMAETLAAGNPDRPVLWAHGTQSRGSHAFAAEMRVLAERTPGLTLATFYEDLAVDAPLGPDAHRGRITAGWLVEAAPAGATFYLCGPKPFLATLTHGLAARGVPAERIRYEFFGPADELAAPELEAA</sequence>
<keyword evidence="3" id="KW-0216">Detoxification</keyword>
<dbReference type="Gene3D" id="2.40.30.10">
    <property type="entry name" value="Translation factors"/>
    <property type="match status" value="1"/>
</dbReference>
<dbReference type="RefSeq" id="WP_109952308.1">
    <property type="nucleotide sequence ID" value="NZ_CP029551.1"/>
</dbReference>
<dbReference type="InterPro" id="IPR009050">
    <property type="entry name" value="Globin-like_sf"/>
</dbReference>
<dbReference type="SUPFAM" id="SSF46458">
    <property type="entry name" value="Globin-like"/>
    <property type="match status" value="1"/>
</dbReference>
<dbReference type="GO" id="GO:0046872">
    <property type="term" value="F:metal ion binding"/>
    <property type="evidence" value="ECO:0007669"/>
    <property type="project" value="UniProtKB-KW"/>
</dbReference>
<evidence type="ECO:0000259" key="14">
    <source>
        <dbReference type="PROSITE" id="PS51384"/>
    </source>
</evidence>
<evidence type="ECO:0000256" key="10">
    <source>
        <dbReference type="ARBA" id="ARBA00048649"/>
    </source>
</evidence>
<evidence type="ECO:0000313" key="15">
    <source>
        <dbReference type="EMBL" id="AWN37229.1"/>
    </source>
</evidence>
<evidence type="ECO:0000256" key="11">
    <source>
        <dbReference type="ARBA" id="ARBA00049433"/>
    </source>
</evidence>
<dbReference type="FunFam" id="1.10.490.10:FF:000003">
    <property type="entry name" value="Flavohemoprotein"/>
    <property type="match status" value="1"/>
</dbReference>